<evidence type="ECO:0000256" key="18">
    <source>
        <dbReference type="SAM" id="Coils"/>
    </source>
</evidence>
<feature type="compositionally biased region" description="Pro residues" evidence="19">
    <location>
        <begin position="803"/>
        <end position="821"/>
    </location>
</feature>
<dbReference type="SMART" id="SM00027">
    <property type="entry name" value="EH"/>
    <property type="match status" value="1"/>
</dbReference>
<comment type="function">
    <text evidence="16">Component of the PAN1 actin cytoskeleton-regulatory complex required for the internalization of endosomes during actin-coupled endocytosis. The complex links the site of endocytosis to the cell membrane-associated actin cytoskeleton. Mediates uptake of external molecules and vacuolar degradation of plasma membrane proteins. Plays a role in the proper organization of the cell membrane-associated actin cytoskeleton and promotes its destabilization.</text>
</comment>
<evidence type="ECO:0000256" key="11">
    <source>
        <dbReference type="ARBA" id="ARBA00022737"/>
    </source>
</evidence>
<dbReference type="GO" id="GO:0016197">
    <property type="term" value="P:endosomal transport"/>
    <property type="evidence" value="ECO:0007669"/>
    <property type="project" value="TreeGrafter"/>
</dbReference>
<feature type="coiled-coil region" evidence="18">
    <location>
        <begin position="392"/>
        <end position="439"/>
    </location>
</feature>
<feature type="domain" description="SH3" evidence="20">
    <location>
        <begin position="988"/>
        <end position="1028"/>
    </location>
</feature>
<comment type="similarity">
    <text evidence="4">Belongs to the PAN1 family.</text>
</comment>
<feature type="compositionally biased region" description="Acidic residues" evidence="19">
    <location>
        <begin position="680"/>
        <end position="718"/>
    </location>
</feature>
<gene>
    <name evidence="24" type="ORF">MVES_002827</name>
</gene>
<comment type="subcellular location">
    <subcellularLocation>
        <location evidence="3">Cell membrane</location>
        <topology evidence="3">Peripheral membrane protein</topology>
        <orientation evidence="3">Cytoplasmic side</orientation>
    </subcellularLocation>
    <subcellularLocation>
        <location evidence="2">Cytoplasm</location>
        <location evidence="2">Cytoskeleton</location>
        <location evidence="2">Actin patch</location>
    </subcellularLocation>
    <subcellularLocation>
        <location evidence="1">Endosome membrane</location>
        <topology evidence="1">Peripheral membrane protein</topology>
        <orientation evidence="1">Cytoplasmic side</orientation>
    </subcellularLocation>
</comment>
<dbReference type="Pfam" id="PF02205">
    <property type="entry name" value="WH2"/>
    <property type="match status" value="1"/>
</dbReference>
<dbReference type="InterPro" id="IPR011992">
    <property type="entry name" value="EF-hand-dom_pair"/>
</dbReference>
<evidence type="ECO:0000256" key="2">
    <source>
        <dbReference type="ARBA" id="ARBA00004134"/>
    </source>
</evidence>
<dbReference type="Pfam" id="PF12763">
    <property type="entry name" value="EH"/>
    <property type="match status" value="1"/>
</dbReference>
<proteinExistence type="inferred from homology"/>
<evidence type="ECO:0000256" key="15">
    <source>
        <dbReference type="ARBA" id="ARBA00023212"/>
    </source>
</evidence>
<evidence type="ECO:0000256" key="13">
    <source>
        <dbReference type="ARBA" id="ARBA00023054"/>
    </source>
</evidence>
<dbReference type="OrthoDB" id="1716625at2759"/>
<feature type="compositionally biased region" description="Acidic residues" evidence="19">
    <location>
        <begin position="765"/>
        <end position="777"/>
    </location>
</feature>
<dbReference type="Gene3D" id="1.10.238.10">
    <property type="entry name" value="EF-hand"/>
    <property type="match status" value="1"/>
</dbReference>
<dbReference type="GO" id="GO:0006897">
    <property type="term" value="P:endocytosis"/>
    <property type="evidence" value="ECO:0007669"/>
    <property type="project" value="TreeGrafter"/>
</dbReference>
<accession>A0A2N1J9M2</accession>
<evidence type="ECO:0000256" key="7">
    <source>
        <dbReference type="ARBA" id="ARBA00020728"/>
    </source>
</evidence>
<dbReference type="Gene3D" id="2.30.30.40">
    <property type="entry name" value="SH3 Domains"/>
    <property type="match status" value="1"/>
</dbReference>
<dbReference type="GO" id="GO:0005509">
    <property type="term" value="F:calcium ion binding"/>
    <property type="evidence" value="ECO:0007669"/>
    <property type="project" value="InterPro"/>
</dbReference>
<evidence type="ECO:0000313" key="24">
    <source>
        <dbReference type="EMBL" id="PKI83246.1"/>
    </source>
</evidence>
<evidence type="ECO:0000256" key="16">
    <source>
        <dbReference type="ARBA" id="ARBA00025194"/>
    </source>
</evidence>
<feature type="compositionally biased region" description="Basic and acidic residues" evidence="19">
    <location>
        <begin position="667"/>
        <end position="679"/>
    </location>
</feature>
<dbReference type="GO" id="GO:0003779">
    <property type="term" value="F:actin binding"/>
    <property type="evidence" value="ECO:0007669"/>
    <property type="project" value="InterPro"/>
</dbReference>
<evidence type="ECO:0000256" key="1">
    <source>
        <dbReference type="ARBA" id="ARBA00004125"/>
    </source>
</evidence>
<evidence type="ECO:0000256" key="14">
    <source>
        <dbReference type="ARBA" id="ARBA00023136"/>
    </source>
</evidence>
<evidence type="ECO:0000259" key="21">
    <source>
        <dbReference type="PROSITE" id="PS50031"/>
    </source>
</evidence>
<dbReference type="GO" id="GO:0005886">
    <property type="term" value="C:plasma membrane"/>
    <property type="evidence" value="ECO:0007669"/>
    <property type="project" value="TreeGrafter"/>
</dbReference>
<protein>
    <recommendedName>
        <fullName evidence="6">Actin cytoskeleton-regulatory complex protein PAN1</fullName>
    </recommendedName>
    <alternativeName>
        <fullName evidence="7">Actin cytoskeleton-regulatory complex protein pan1</fullName>
    </alternativeName>
</protein>
<evidence type="ECO:0000256" key="12">
    <source>
        <dbReference type="ARBA" id="ARBA00022753"/>
    </source>
</evidence>
<feature type="region of interest" description="Disordered" evidence="19">
    <location>
        <begin position="317"/>
        <end position="373"/>
    </location>
</feature>
<keyword evidence="11" id="KW-0677">Repeat</keyword>
<evidence type="ECO:0000256" key="17">
    <source>
        <dbReference type="PROSITE-ProRule" id="PRU00192"/>
    </source>
</evidence>
<dbReference type="PROSITE" id="PS50002">
    <property type="entry name" value="SH3"/>
    <property type="match status" value="1"/>
</dbReference>
<keyword evidence="9" id="KW-0963">Cytoplasm</keyword>
<dbReference type="SMART" id="SM00326">
    <property type="entry name" value="SH3"/>
    <property type="match status" value="2"/>
</dbReference>
<evidence type="ECO:0000256" key="10">
    <source>
        <dbReference type="ARBA" id="ARBA00022583"/>
    </source>
</evidence>
<evidence type="ECO:0000313" key="25">
    <source>
        <dbReference type="Proteomes" id="UP000232875"/>
    </source>
</evidence>
<feature type="region of interest" description="Disordered" evidence="19">
    <location>
        <begin position="24"/>
        <end position="64"/>
    </location>
</feature>
<dbReference type="InterPro" id="IPR002048">
    <property type="entry name" value="EF_hand_dom"/>
</dbReference>
<dbReference type="InterPro" id="IPR036028">
    <property type="entry name" value="SH3-like_dom_sf"/>
</dbReference>
<dbReference type="GO" id="GO:0005768">
    <property type="term" value="C:endosome"/>
    <property type="evidence" value="ECO:0007669"/>
    <property type="project" value="UniProtKB-SubCell"/>
</dbReference>
<evidence type="ECO:0000256" key="8">
    <source>
        <dbReference type="ARBA" id="ARBA00022443"/>
    </source>
</evidence>
<dbReference type="CDD" id="cd00052">
    <property type="entry name" value="EH"/>
    <property type="match status" value="1"/>
</dbReference>
<evidence type="ECO:0000256" key="5">
    <source>
        <dbReference type="ARBA" id="ARBA00011159"/>
    </source>
</evidence>
<feature type="compositionally biased region" description="Polar residues" evidence="19">
    <location>
        <begin position="332"/>
        <end position="347"/>
    </location>
</feature>
<dbReference type="PROSITE" id="PS50222">
    <property type="entry name" value="EF_HAND_2"/>
    <property type="match status" value="1"/>
</dbReference>
<feature type="domain" description="EF-hand" evidence="22">
    <location>
        <begin position="243"/>
        <end position="278"/>
    </location>
</feature>
<sequence>MYPVNQWGGLPNYGGYQNPQMTGGFIHPQHTSMGGGVPPNFNSAQGASFVARPLRPPPPPMSAGMMPQMTGMSPGMMQQGTGMSPMMQQGTGMPMMQQGTGMSPMMQQGTGMPMMQQGTGMPMMPQGTGVMPQMTGVLNDPRMRLMYTQFLPAAQPYSGGAPAASAMNFHQASLQPHQFQNKLQSMGASSNAPPAAGAKPKIPWALTKEEKKSYDNIFRAWDAKRTGFIGGEVARELFGQSGLDRETLLQIWHLSDTENKGKLNQAEFHVAMALIYRALNGNTVPVELPPELVPTSSRDLDESVDFLRDLLKQDSSVRSSTALNLPEPGSNRGANYTESRSFYQNPIQLKPQPKSSADAVTYKHQDSGSAGYRSKGRYLDRREVRFDGQSAAEDLGEMKRQLEKTQRMLEKTGVQDDEDRELEREMEDARYSIRRLQDDIEYYNARDGAHANDQRRRAERTLMQLLHERLPELESRLEKRQSRDRERRVQSSKERDARNNDRYAHLKDDPVKSPVFTTESAAPAAAPAPAPAAAPAPASAPPAMLTGTEREAWIRSEAQRRVQERMRMLGVGGSVSPGNQSPSMDTSVEERLQAEKREAEKRAAQADREAADREEARRTRLREQKLSRAAPPPPPLRTPAPKAAHAAPPEPESSRTNPFFHMQQVAETEHSIATKREPEPIAEPEPEPVAEPEFEPVAEPEPEPVAEPEPEPFMEFEQESGPPVEHALSAPAAPPSNLPMPQRAVPPSAPKSSNMPVQLPPSHDDDWDEEDEEDEDGPGLSSRVTRQHLAQQLFSGVVSSAPATPPPAPAPPPPALTPPAPKTSAVQLDEEPGDRNALLSQIRGGKSLRKASVNDRSNATTAGAVLGSASPPQGLSLASVPESEALEAAPAEAPHFPGSFEEPTDELAAQPVDNQDDLGFDMTRSVLFRTMYPFTGEQGMLSFDTGEVLIVHPTLDGPTIEGDWTYGALLCAPAHKGLIPVAYVASIEETIGAEALYDYNAASPEEASFKEGEVLQIVDQSDPDWWLV</sequence>
<dbReference type="SUPFAM" id="SSF47473">
    <property type="entry name" value="EF-hand"/>
    <property type="match status" value="1"/>
</dbReference>
<dbReference type="PANTHER" id="PTHR11216">
    <property type="entry name" value="EH DOMAIN"/>
    <property type="match status" value="1"/>
</dbReference>
<evidence type="ECO:0000256" key="3">
    <source>
        <dbReference type="ARBA" id="ARBA00004413"/>
    </source>
</evidence>
<keyword evidence="14" id="KW-0472">Membrane</keyword>
<feature type="compositionally biased region" description="Basic and acidic residues" evidence="19">
    <location>
        <begin position="588"/>
        <end position="626"/>
    </location>
</feature>
<evidence type="ECO:0000256" key="4">
    <source>
        <dbReference type="ARBA" id="ARBA00009351"/>
    </source>
</evidence>
<keyword evidence="13 18" id="KW-0175">Coiled coil</keyword>
<feature type="domain" description="EH" evidence="21">
    <location>
        <begin position="210"/>
        <end position="299"/>
    </location>
</feature>
<evidence type="ECO:0000256" key="19">
    <source>
        <dbReference type="SAM" id="MobiDB-lite"/>
    </source>
</evidence>
<feature type="compositionally biased region" description="Polar residues" evidence="19">
    <location>
        <begin position="576"/>
        <end position="586"/>
    </location>
</feature>
<evidence type="ECO:0000259" key="22">
    <source>
        <dbReference type="PROSITE" id="PS50222"/>
    </source>
</evidence>
<dbReference type="EMBL" id="KZ454992">
    <property type="protein sequence ID" value="PKI83246.1"/>
    <property type="molecule type" value="Genomic_DNA"/>
</dbReference>
<feature type="region of interest" description="Disordered" evidence="19">
    <location>
        <begin position="473"/>
        <end position="549"/>
    </location>
</feature>
<feature type="compositionally biased region" description="Pro residues" evidence="19">
    <location>
        <begin position="526"/>
        <end position="540"/>
    </location>
</feature>
<evidence type="ECO:0000259" key="23">
    <source>
        <dbReference type="PROSITE" id="PS51082"/>
    </source>
</evidence>
<name>A0A2N1J9M2_9BASI</name>
<dbReference type="Pfam" id="PF00018">
    <property type="entry name" value="SH3_1"/>
    <property type="match status" value="1"/>
</dbReference>
<dbReference type="Proteomes" id="UP000232875">
    <property type="component" value="Unassembled WGS sequence"/>
</dbReference>
<evidence type="ECO:0000259" key="20">
    <source>
        <dbReference type="PROSITE" id="PS50002"/>
    </source>
</evidence>
<dbReference type="SMART" id="SM00246">
    <property type="entry name" value="WH2"/>
    <property type="match status" value="1"/>
</dbReference>
<dbReference type="InterPro" id="IPR000261">
    <property type="entry name" value="EH_dom"/>
</dbReference>
<dbReference type="AlphaFoldDB" id="A0A2N1J9M2"/>
<keyword evidence="25" id="KW-1185">Reference proteome</keyword>
<keyword evidence="8 17" id="KW-0728">SH3 domain</keyword>
<dbReference type="InterPro" id="IPR001452">
    <property type="entry name" value="SH3_domain"/>
</dbReference>
<keyword evidence="12" id="KW-0967">Endosome</keyword>
<keyword evidence="15" id="KW-0206">Cytoskeleton</keyword>
<keyword evidence="10" id="KW-0254">Endocytosis</keyword>
<feature type="compositionally biased region" description="Basic and acidic residues" evidence="19">
    <location>
        <begin position="473"/>
        <end position="511"/>
    </location>
</feature>
<dbReference type="PROSITE" id="PS51082">
    <property type="entry name" value="WH2"/>
    <property type="match status" value="1"/>
</dbReference>
<dbReference type="STRING" id="2020962.A0A2N1J9M2"/>
<evidence type="ECO:0000256" key="9">
    <source>
        <dbReference type="ARBA" id="ARBA00022490"/>
    </source>
</evidence>
<dbReference type="GO" id="GO:0030479">
    <property type="term" value="C:actin cortical patch"/>
    <property type="evidence" value="ECO:0007669"/>
    <property type="project" value="UniProtKB-SubCell"/>
</dbReference>
<reference evidence="24 25" key="1">
    <citation type="submission" date="2017-10" db="EMBL/GenBank/DDBJ databases">
        <title>A novel species of cold-tolerant Malassezia isolated from bats.</title>
        <authorList>
            <person name="Lorch J.M."/>
            <person name="Palmer J.M."/>
            <person name="Vanderwolf K.J."/>
            <person name="Schmidt K.Z."/>
            <person name="Verant M.L."/>
            <person name="Weller T.J."/>
            <person name="Blehert D.S."/>
        </authorList>
    </citation>
    <scope>NUCLEOTIDE SEQUENCE [LARGE SCALE GENOMIC DNA]</scope>
    <source>
        <strain evidence="24 25">NWHC:44797-103</strain>
    </source>
</reference>
<feature type="compositionally biased region" description="Polar residues" evidence="19">
    <location>
        <begin position="782"/>
        <end position="798"/>
    </location>
</feature>
<evidence type="ECO:0000256" key="6">
    <source>
        <dbReference type="ARBA" id="ARBA00015110"/>
    </source>
</evidence>
<dbReference type="PROSITE" id="PS50031">
    <property type="entry name" value="EH"/>
    <property type="match status" value="1"/>
</dbReference>
<feature type="region of interest" description="Disordered" evidence="19">
    <location>
        <begin position="570"/>
        <end position="856"/>
    </location>
</feature>
<organism evidence="24 25">
    <name type="scientific">Malassezia vespertilionis</name>
    <dbReference type="NCBI Taxonomy" id="2020962"/>
    <lineage>
        <taxon>Eukaryota</taxon>
        <taxon>Fungi</taxon>
        <taxon>Dikarya</taxon>
        <taxon>Basidiomycota</taxon>
        <taxon>Ustilaginomycotina</taxon>
        <taxon>Malasseziomycetes</taxon>
        <taxon>Malasseziales</taxon>
        <taxon>Malasseziaceae</taxon>
        <taxon>Malassezia</taxon>
    </lineage>
</organism>
<feature type="domain" description="WH2" evidence="23">
    <location>
        <begin position="834"/>
        <end position="851"/>
    </location>
</feature>
<dbReference type="InterPro" id="IPR003124">
    <property type="entry name" value="WH2_dom"/>
</dbReference>
<dbReference type="PANTHER" id="PTHR11216:SF173">
    <property type="entry name" value="ACTIN CYTOSKELETON-REGULATORY COMPLEX PROTEIN PAN1"/>
    <property type="match status" value="1"/>
</dbReference>
<comment type="subunit">
    <text evidence="5">Component of the PAN1 actin cytoskeleton-regulatory complex.</text>
</comment>
<dbReference type="SUPFAM" id="SSF50044">
    <property type="entry name" value="SH3-domain"/>
    <property type="match status" value="2"/>
</dbReference>